<evidence type="ECO:0000313" key="4">
    <source>
        <dbReference type="Proteomes" id="UP000275385"/>
    </source>
</evidence>
<dbReference type="AlphaFoldDB" id="A0A420YAH8"/>
<dbReference type="InterPro" id="IPR052974">
    <property type="entry name" value="GH79_Enzymes"/>
</dbReference>
<name>A0A420YAH8_9PEZI</name>
<comment type="caution">
    <text evidence="3">The sequence shown here is derived from an EMBL/GenBank/DDBJ whole genome shotgun (WGS) entry which is preliminary data.</text>
</comment>
<evidence type="ECO:0000256" key="1">
    <source>
        <dbReference type="SAM" id="SignalP"/>
    </source>
</evidence>
<dbReference type="OrthoDB" id="2796951at2759"/>
<dbReference type="Gene3D" id="3.20.20.80">
    <property type="entry name" value="Glycosidases"/>
    <property type="match status" value="1"/>
</dbReference>
<dbReference type="STRING" id="177199.A0A420YAH8"/>
<feature type="chain" id="PRO_5019452539" description="Beta-glucuronidase C-terminal domain-containing protein" evidence="1">
    <location>
        <begin position="22"/>
        <end position="518"/>
    </location>
</feature>
<reference evidence="3 4" key="1">
    <citation type="submission" date="2018-08" db="EMBL/GenBank/DDBJ databases">
        <title>Draft genome of the lignicolous fungus Coniochaeta pulveracea.</title>
        <authorList>
            <person name="Borstlap C.J."/>
            <person name="De Witt R.N."/>
            <person name="Botha A."/>
            <person name="Volschenk H."/>
        </authorList>
    </citation>
    <scope>NUCLEOTIDE SEQUENCE [LARGE SCALE GENOMIC DNA]</scope>
    <source>
        <strain evidence="3 4">CAB683</strain>
    </source>
</reference>
<evidence type="ECO:0000313" key="3">
    <source>
        <dbReference type="EMBL" id="RKU44827.1"/>
    </source>
</evidence>
<feature type="domain" description="Beta-glucuronidase C-terminal" evidence="2">
    <location>
        <begin position="395"/>
        <end position="502"/>
    </location>
</feature>
<accession>A0A420YAH8</accession>
<keyword evidence="4" id="KW-1185">Reference proteome</keyword>
<feature type="signal peptide" evidence="1">
    <location>
        <begin position="1"/>
        <end position="21"/>
    </location>
</feature>
<dbReference type="Gene3D" id="2.60.40.1180">
    <property type="entry name" value="Golgi alpha-mannosidase II"/>
    <property type="match status" value="1"/>
</dbReference>
<dbReference type="InterPro" id="IPR013780">
    <property type="entry name" value="Glyco_hydro_b"/>
</dbReference>
<evidence type="ECO:0000259" key="2">
    <source>
        <dbReference type="Pfam" id="PF16862"/>
    </source>
</evidence>
<gene>
    <name evidence="3" type="ORF">DL546_002857</name>
</gene>
<dbReference type="PANTHER" id="PTHR36183:SF2">
    <property type="entry name" value="BETA-GLUCURONIDASE C-TERMINAL DOMAIN-CONTAINING PROTEIN"/>
    <property type="match status" value="1"/>
</dbReference>
<proteinExistence type="predicted"/>
<dbReference type="PANTHER" id="PTHR36183">
    <property type="entry name" value="BETA-GLUCURONIDASE"/>
    <property type="match status" value="1"/>
</dbReference>
<keyword evidence="1" id="KW-0732">Signal</keyword>
<protein>
    <recommendedName>
        <fullName evidence="2">Beta-glucuronidase C-terminal domain-containing protein</fullName>
    </recommendedName>
</protein>
<dbReference type="InterPro" id="IPR031728">
    <property type="entry name" value="GlcAase_C"/>
</dbReference>
<sequence length="518" mass="54793">MLPPMLTEAVCLLLLVSLSKAQTTYTISPTRPCSNISLILNKAPVGVSFEFFAFPGWQGLESTETCLGNLGVLSGALPPVRIGGTTQDRALYDPRLKQAVNYSVASPLDAPASLTYGPSYFNLASHYGGNVTFGLNRRLAQLNNSILAAEKAINTIPSLYALELGNEPDLYGASSPIAQKEGGGKWTPVQDANSQVHWQASVSKASGRTQLIQAGVRLQPQNGWSVAQLAPVEVSSDSLSYVRSFGEHSYPQSACGGSATHLNTLMSHSGIVSYTKQYRSEAAVAHSAGKPYFLSETNSATCGGGGISSTFGAALWVVDYVLQAMVNGVQALNFHHGTLGNSPYDWWGALLDSSTNKWTNYTFAPYYGAVFVSAALAGGSRVASLDDGTSSYAVYAVYDKKGAPMRLVLYNSDYYDGTSSKRPTHTFTIKGLKGAVAPGPVTAVRLTSHAATDKVEAGQNPSVAGLQFNNVTCRAQGRPALESVKVQDGTAQIEVKASEAVLVELASGLTDWSGFGRL</sequence>
<dbReference type="Proteomes" id="UP000275385">
    <property type="component" value="Unassembled WGS sequence"/>
</dbReference>
<dbReference type="EMBL" id="QVQW01000026">
    <property type="protein sequence ID" value="RKU44827.1"/>
    <property type="molecule type" value="Genomic_DNA"/>
</dbReference>
<organism evidence="3 4">
    <name type="scientific">Coniochaeta pulveracea</name>
    <dbReference type="NCBI Taxonomy" id="177199"/>
    <lineage>
        <taxon>Eukaryota</taxon>
        <taxon>Fungi</taxon>
        <taxon>Dikarya</taxon>
        <taxon>Ascomycota</taxon>
        <taxon>Pezizomycotina</taxon>
        <taxon>Sordariomycetes</taxon>
        <taxon>Sordariomycetidae</taxon>
        <taxon>Coniochaetales</taxon>
        <taxon>Coniochaetaceae</taxon>
        <taxon>Coniochaeta</taxon>
    </lineage>
</organism>
<dbReference type="SUPFAM" id="SSF51445">
    <property type="entry name" value="(Trans)glycosidases"/>
    <property type="match status" value="1"/>
</dbReference>
<dbReference type="Pfam" id="PF16862">
    <property type="entry name" value="Glyco_hydro_79C"/>
    <property type="match status" value="1"/>
</dbReference>
<dbReference type="InterPro" id="IPR017853">
    <property type="entry name" value="GH"/>
</dbReference>